<feature type="compositionally biased region" description="Basic residues" evidence="1">
    <location>
        <begin position="743"/>
        <end position="768"/>
    </location>
</feature>
<sequence>MKVGGGSAIRPPQNHTPGTLEKKKPKLESRNSAKGRNTCRSEPSQPAPIIIVISIHQATAQDVDGRSRTFASQHSGAAISTPALFAQRAPRTRLDSMAAADGTSGTDAAHELIHCLAGLATSELARFTLQRPDVARVFAASLNALAVHTASSLVPPATADRHAQSYVEILARLIERGDPSLARTFVPTHGALVDLAIVTPPTATPVLVAVLERLLDTSNAQQILTGLHAQLENVAGSSPEDASVIVVMRTLARLAYAFLNACPARLLKDSADTLAALARTCFRLYDKTLPHAAGLAGGAGASGPASDVFGLDAAQVDAGSWQAQWLTCRVDVLQLLVLVLASLESYASLTGELKQALAVTKQVLARGGSSALINSTALLDVAATADAWPAVRVQVLAALTNDRACQETLSSIEALTSSVPRFSGVAWFVLQRLASGARPPSSAPTATVATGVLDEVVAAVDSVLPHYGVARLRTILAQPSFVGQNAEMVIQRLLEGDEGAAVPASPAEEARASTSHLAPAVEAPAPEVGRSLVKSRANVFGAFDFDASTIAASKTARTARVDELTPSLKAAILARAEAESSDEDEEWNPFAAPARTVGVEDELDLDEDGRETRAASDDEDDAEARVRERMLLRHYVEQGASSFGSDAAARRSAERQKLRDATGWSDDLLESWAVMLDRNPRKDRLLAAASQAQLDDHLATVNAAREEKLFGPDKGRGGRMPKANPQAAKTGQGASKQAPSQRAAKHKEKQGNKARRQGHDKKMARVNT</sequence>
<evidence type="ECO:0000313" key="2">
    <source>
        <dbReference type="EMBL" id="ETS60888.1"/>
    </source>
</evidence>
<feature type="compositionally biased region" description="Acidic residues" evidence="1">
    <location>
        <begin position="599"/>
        <end position="609"/>
    </location>
</feature>
<comment type="caution">
    <text evidence="2">The sequence shown here is derived from an EMBL/GenBank/DDBJ whole genome shotgun (WGS) entry which is preliminary data.</text>
</comment>
<evidence type="ECO:0000313" key="3">
    <source>
        <dbReference type="Proteomes" id="UP000019462"/>
    </source>
</evidence>
<proteinExistence type="predicted"/>
<dbReference type="PANTHER" id="PTHR21494:SF0">
    <property type="entry name" value="ACTIVATING SIGNAL COINTEGRATOR 1 COMPLEX SUBUNIT 2"/>
    <property type="match status" value="1"/>
</dbReference>
<feature type="region of interest" description="Disordered" evidence="1">
    <location>
        <begin position="593"/>
        <end position="623"/>
    </location>
</feature>
<accession>W3VGV9</accession>
<feature type="region of interest" description="Disordered" evidence="1">
    <location>
        <begin position="1"/>
        <end position="43"/>
    </location>
</feature>
<dbReference type="GO" id="GO:0043130">
    <property type="term" value="F:ubiquitin binding"/>
    <property type="evidence" value="ECO:0007669"/>
    <property type="project" value="TreeGrafter"/>
</dbReference>
<evidence type="ECO:0008006" key="4">
    <source>
        <dbReference type="Google" id="ProtNLM"/>
    </source>
</evidence>
<organism evidence="2 3">
    <name type="scientific">Moesziomyces aphidis</name>
    <name type="common">Pseudozyma aphidis</name>
    <dbReference type="NCBI Taxonomy" id="84754"/>
    <lineage>
        <taxon>Eukaryota</taxon>
        <taxon>Fungi</taxon>
        <taxon>Dikarya</taxon>
        <taxon>Basidiomycota</taxon>
        <taxon>Ustilaginomycotina</taxon>
        <taxon>Ustilaginomycetes</taxon>
        <taxon>Ustilaginales</taxon>
        <taxon>Ustilaginaceae</taxon>
        <taxon>Moesziomyces</taxon>
    </lineage>
</organism>
<dbReference type="OrthoDB" id="5577209at2759"/>
<protein>
    <recommendedName>
        <fullName evidence="4">CUE domain-containing protein</fullName>
    </recommendedName>
</protein>
<evidence type="ECO:0000256" key="1">
    <source>
        <dbReference type="SAM" id="MobiDB-lite"/>
    </source>
</evidence>
<feature type="compositionally biased region" description="Polar residues" evidence="1">
    <location>
        <begin position="727"/>
        <end position="740"/>
    </location>
</feature>
<dbReference type="InterPro" id="IPR052586">
    <property type="entry name" value="ASCC2"/>
</dbReference>
<keyword evidence="3" id="KW-1185">Reference proteome</keyword>
<feature type="compositionally biased region" description="Polar residues" evidence="1">
    <location>
        <begin position="32"/>
        <end position="43"/>
    </location>
</feature>
<feature type="compositionally biased region" description="Basic and acidic residues" evidence="1">
    <location>
        <begin position="20"/>
        <end position="31"/>
    </location>
</feature>
<dbReference type="Proteomes" id="UP000019462">
    <property type="component" value="Unassembled WGS sequence"/>
</dbReference>
<gene>
    <name evidence="2" type="ORF">PaG_04807</name>
</gene>
<name>W3VGV9_MOEAP</name>
<dbReference type="HOGENOM" id="CLU_408810_0_0_1"/>
<dbReference type="PANTHER" id="PTHR21494">
    <property type="entry name" value="ACTIVATING SIGNAL COINTEGRATOR 1 COMPLEX SUBUNIT 2 ASC-1 COMPLEX SUBUNIT P100"/>
    <property type="match status" value="1"/>
</dbReference>
<dbReference type="EMBL" id="AWNI01000022">
    <property type="protein sequence ID" value="ETS60888.1"/>
    <property type="molecule type" value="Genomic_DNA"/>
</dbReference>
<feature type="compositionally biased region" description="Basic and acidic residues" evidence="1">
    <location>
        <begin position="705"/>
        <end position="716"/>
    </location>
</feature>
<dbReference type="AlphaFoldDB" id="W3VGV9"/>
<reference evidence="2 3" key="1">
    <citation type="journal article" date="2014" name="Genome Announc.">
        <title>Genome sequence of the basidiomycetous fungus Pseudozyma aphidis DSM70725, an efficient producer of biosurfactant mannosylerythritol lipids.</title>
        <authorList>
            <person name="Lorenz S."/>
            <person name="Guenther M."/>
            <person name="Grumaz C."/>
            <person name="Rupp S."/>
            <person name="Zibek S."/>
            <person name="Sohn K."/>
        </authorList>
    </citation>
    <scope>NUCLEOTIDE SEQUENCE [LARGE SCALE GENOMIC DNA]</scope>
    <source>
        <strain evidence="3">ATCC 32657 / CBS 517.83 / DSM 70725 / JCM 10318 / NBRC 10182 / NRRL Y-7954 / St-0401</strain>
    </source>
</reference>
<feature type="region of interest" description="Disordered" evidence="1">
    <location>
        <begin position="705"/>
        <end position="768"/>
    </location>
</feature>